<keyword evidence="3" id="KW-1185">Reference proteome</keyword>
<dbReference type="InterPro" id="IPR007393">
    <property type="entry name" value="YlxR_dom"/>
</dbReference>
<dbReference type="Gene3D" id="3.30.1230.10">
    <property type="entry name" value="YlxR-like"/>
    <property type="match status" value="1"/>
</dbReference>
<dbReference type="EMBL" id="JACJKY010000001">
    <property type="protein sequence ID" value="MBM6919560.1"/>
    <property type="molecule type" value="Genomic_DNA"/>
</dbReference>
<dbReference type="Proteomes" id="UP000774750">
    <property type="component" value="Unassembled WGS sequence"/>
</dbReference>
<dbReference type="InterPro" id="IPR037465">
    <property type="entry name" value="YlxR"/>
</dbReference>
<reference evidence="2" key="2">
    <citation type="journal article" date="2021" name="Sci. Rep.">
        <title>The distribution of antibiotic resistance genes in chicken gut microbiota commensals.</title>
        <authorList>
            <person name="Juricova H."/>
            <person name="Matiasovicova J."/>
            <person name="Kubasova T."/>
            <person name="Cejkova D."/>
            <person name="Rychlik I."/>
        </authorList>
    </citation>
    <scope>NUCLEOTIDE SEQUENCE</scope>
    <source>
        <strain evidence="2">An559</strain>
    </source>
</reference>
<dbReference type="PANTHER" id="PTHR34215">
    <property type="entry name" value="BLL0784 PROTEIN"/>
    <property type="match status" value="1"/>
</dbReference>
<dbReference type="InterPro" id="IPR035931">
    <property type="entry name" value="YlxR-like_sf"/>
</dbReference>
<evidence type="ECO:0000313" key="3">
    <source>
        <dbReference type="Proteomes" id="UP000774750"/>
    </source>
</evidence>
<dbReference type="Pfam" id="PF04296">
    <property type="entry name" value="YlxR"/>
    <property type="match status" value="1"/>
</dbReference>
<protein>
    <submittedName>
        <fullName evidence="2">YlxR family protein</fullName>
    </submittedName>
</protein>
<name>A0A938X5R0_9FIRM</name>
<evidence type="ECO:0000313" key="2">
    <source>
        <dbReference type="EMBL" id="MBM6919560.1"/>
    </source>
</evidence>
<sequence length="89" mass="10066">MQNRKVPMRKCTGCGEMKNKKELVRVVKNKEGEVSLDLTGKKAGRGAYVCKALACLQKARKTRGFERALSCKIPEEVYDRMEQEIDTDA</sequence>
<gene>
    <name evidence="2" type="ORF">H6A12_00025</name>
</gene>
<reference evidence="2" key="1">
    <citation type="submission" date="2020-08" db="EMBL/GenBank/DDBJ databases">
        <authorList>
            <person name="Cejkova D."/>
            <person name="Kubasova T."/>
            <person name="Jahodarova E."/>
            <person name="Rychlik I."/>
        </authorList>
    </citation>
    <scope>NUCLEOTIDE SEQUENCE</scope>
    <source>
        <strain evidence="2">An559</strain>
    </source>
</reference>
<evidence type="ECO:0000259" key="1">
    <source>
        <dbReference type="Pfam" id="PF04296"/>
    </source>
</evidence>
<dbReference type="PANTHER" id="PTHR34215:SF1">
    <property type="entry name" value="YLXR DOMAIN-CONTAINING PROTEIN"/>
    <property type="match status" value="1"/>
</dbReference>
<proteinExistence type="predicted"/>
<dbReference type="AlphaFoldDB" id="A0A938X5R0"/>
<feature type="domain" description="YlxR" evidence="1">
    <location>
        <begin position="9"/>
        <end position="83"/>
    </location>
</feature>
<dbReference type="RefSeq" id="WP_204443442.1">
    <property type="nucleotide sequence ID" value="NZ_JACJKY010000001.1"/>
</dbReference>
<dbReference type="NCBIfam" id="NF047356">
    <property type="entry name" value="RNA_bind_RnpM"/>
    <property type="match status" value="1"/>
</dbReference>
<accession>A0A938X5R0</accession>
<organism evidence="2 3">
    <name type="scientific">Merdimmobilis hominis</name>
    <dbReference type="NCBI Taxonomy" id="2897707"/>
    <lineage>
        <taxon>Bacteria</taxon>
        <taxon>Bacillati</taxon>
        <taxon>Bacillota</taxon>
        <taxon>Clostridia</taxon>
        <taxon>Eubacteriales</taxon>
        <taxon>Oscillospiraceae</taxon>
        <taxon>Merdimmobilis</taxon>
    </lineage>
</organism>
<dbReference type="CDD" id="cd00279">
    <property type="entry name" value="YlxR"/>
    <property type="match status" value="1"/>
</dbReference>
<comment type="caution">
    <text evidence="2">The sequence shown here is derived from an EMBL/GenBank/DDBJ whole genome shotgun (WGS) entry which is preliminary data.</text>
</comment>
<dbReference type="SUPFAM" id="SSF64376">
    <property type="entry name" value="YlxR-like"/>
    <property type="match status" value="1"/>
</dbReference>